<dbReference type="InterPro" id="IPR000182">
    <property type="entry name" value="GNAT_dom"/>
</dbReference>
<dbReference type="InterPro" id="IPR016181">
    <property type="entry name" value="Acyl_CoA_acyltransferase"/>
</dbReference>
<evidence type="ECO:0000313" key="2">
    <source>
        <dbReference type="EMBL" id="KGJ93779.1"/>
    </source>
</evidence>
<feature type="domain" description="N-acetyltransferase" evidence="1">
    <location>
        <begin position="7"/>
        <end position="147"/>
    </location>
</feature>
<dbReference type="PANTHER" id="PTHR43792:SF1">
    <property type="entry name" value="N-ACETYLTRANSFERASE DOMAIN-CONTAINING PROTEIN"/>
    <property type="match status" value="1"/>
</dbReference>
<comment type="caution">
    <text evidence="2">The sequence shown here is derived from an EMBL/GenBank/DDBJ whole genome shotgun (WGS) entry which is preliminary data.</text>
</comment>
<dbReference type="GO" id="GO:0016747">
    <property type="term" value="F:acyltransferase activity, transferring groups other than amino-acyl groups"/>
    <property type="evidence" value="ECO:0007669"/>
    <property type="project" value="InterPro"/>
</dbReference>
<dbReference type="PANTHER" id="PTHR43792">
    <property type="entry name" value="GNAT FAMILY, PUTATIVE (AFU_ORTHOLOGUE AFUA_3G00765)-RELATED-RELATED"/>
    <property type="match status" value="1"/>
</dbReference>
<keyword evidence="2" id="KW-0808">Transferase</keyword>
<dbReference type="AlphaFoldDB" id="A0A099KSM4"/>
<dbReference type="Pfam" id="PF13302">
    <property type="entry name" value="Acetyltransf_3"/>
    <property type="match status" value="1"/>
</dbReference>
<sequence>MVFETERLIIGKITDDDVINLSTVLSDPEVMKHSTVGVHTEQQVLAYISNCQQRYSGNEFCHWGIYRKQDNAFVGLCGLNNHQVDSEELIHINYRLASKYHGNGYAVESVQGLLTFTAQSLCLKTVYALIESDNVSSVNVVKRTGFEFVKATDFIGFKVDVYQNCL</sequence>
<organism evidence="2 3">
    <name type="scientific">Colwellia psychrerythraea</name>
    <name type="common">Vibrio psychroerythus</name>
    <dbReference type="NCBI Taxonomy" id="28229"/>
    <lineage>
        <taxon>Bacteria</taxon>
        <taxon>Pseudomonadati</taxon>
        <taxon>Pseudomonadota</taxon>
        <taxon>Gammaproteobacteria</taxon>
        <taxon>Alteromonadales</taxon>
        <taxon>Colwelliaceae</taxon>
        <taxon>Colwellia</taxon>
    </lineage>
</organism>
<proteinExistence type="predicted"/>
<protein>
    <submittedName>
        <fullName evidence="2">GCN5-related N-acetyltransferase</fullName>
    </submittedName>
</protein>
<accession>A0A099KSM4</accession>
<name>A0A099KSM4_COLPS</name>
<dbReference type="PATRIC" id="fig|28229.3.peg.1958"/>
<dbReference type="Proteomes" id="UP000029868">
    <property type="component" value="Unassembled WGS sequence"/>
</dbReference>
<dbReference type="InterPro" id="IPR051531">
    <property type="entry name" value="N-acetyltransferase"/>
</dbReference>
<evidence type="ECO:0000259" key="1">
    <source>
        <dbReference type="Pfam" id="PF13302"/>
    </source>
</evidence>
<reference evidence="2 3" key="1">
    <citation type="submission" date="2014-08" db="EMBL/GenBank/DDBJ databases">
        <title>Genomic and Phenotypic Diversity of Colwellia psychrerythraea strains from Disparate Marine Basins.</title>
        <authorList>
            <person name="Techtmann S.M."/>
            <person name="Stelling S.C."/>
            <person name="Utturkar S.M."/>
            <person name="Alshibli N."/>
            <person name="Harris A."/>
            <person name="Brown S.D."/>
            <person name="Hazen T.C."/>
        </authorList>
    </citation>
    <scope>NUCLEOTIDE SEQUENCE [LARGE SCALE GENOMIC DNA]</scope>
    <source>
        <strain evidence="2 3">GAB14E</strain>
    </source>
</reference>
<evidence type="ECO:0000313" key="3">
    <source>
        <dbReference type="Proteomes" id="UP000029868"/>
    </source>
</evidence>
<dbReference type="RefSeq" id="WP_231562020.1">
    <property type="nucleotide sequence ID" value="NZ_JQEC01000021.1"/>
</dbReference>
<gene>
    <name evidence="2" type="ORF">GAB14E_2334</name>
</gene>
<dbReference type="Gene3D" id="3.40.630.30">
    <property type="match status" value="1"/>
</dbReference>
<dbReference type="EMBL" id="JQEC01000021">
    <property type="protein sequence ID" value="KGJ93779.1"/>
    <property type="molecule type" value="Genomic_DNA"/>
</dbReference>
<dbReference type="SUPFAM" id="SSF55729">
    <property type="entry name" value="Acyl-CoA N-acyltransferases (Nat)"/>
    <property type="match status" value="1"/>
</dbReference>